<evidence type="ECO:0000256" key="5">
    <source>
        <dbReference type="ARBA" id="ARBA00022989"/>
    </source>
</evidence>
<feature type="region of interest" description="Disordered" evidence="7">
    <location>
        <begin position="801"/>
        <end position="822"/>
    </location>
</feature>
<dbReference type="InterPro" id="IPR052702">
    <property type="entry name" value="MscS-like_channel"/>
</dbReference>
<dbReference type="SUPFAM" id="SSF82689">
    <property type="entry name" value="Mechanosensitive channel protein MscS (YggB), C-terminal domain"/>
    <property type="match status" value="1"/>
</dbReference>
<feature type="region of interest" description="Disordered" evidence="7">
    <location>
        <begin position="69"/>
        <end position="89"/>
    </location>
</feature>
<dbReference type="InterPro" id="IPR010920">
    <property type="entry name" value="LSM_dom_sf"/>
</dbReference>
<dbReference type="SUPFAM" id="SSF82861">
    <property type="entry name" value="Mechanosensitive channel protein MscS (YggB), transmembrane region"/>
    <property type="match status" value="1"/>
</dbReference>
<evidence type="ECO:0000256" key="1">
    <source>
        <dbReference type="ARBA" id="ARBA00004651"/>
    </source>
</evidence>
<dbReference type="EMBL" id="JACHNX010000006">
    <property type="protein sequence ID" value="MBB4609698.1"/>
    <property type="molecule type" value="Genomic_DNA"/>
</dbReference>
<comment type="similarity">
    <text evidence="2">Belongs to the MscS (TC 1.A.23) family.</text>
</comment>
<comment type="caution">
    <text evidence="11">The sequence shown here is derived from an EMBL/GenBank/DDBJ whole genome shotgun (WGS) entry which is preliminary data.</text>
</comment>
<dbReference type="InterPro" id="IPR011066">
    <property type="entry name" value="MscS_channel_C_sf"/>
</dbReference>
<dbReference type="InterPro" id="IPR006685">
    <property type="entry name" value="MscS_channel_2nd"/>
</dbReference>
<keyword evidence="5 8" id="KW-1133">Transmembrane helix</keyword>
<dbReference type="Gene3D" id="1.10.287.1260">
    <property type="match status" value="1"/>
</dbReference>
<dbReference type="InterPro" id="IPR023408">
    <property type="entry name" value="MscS_beta-dom_sf"/>
</dbReference>
<feature type="transmembrane region" description="Helical" evidence="8">
    <location>
        <begin position="549"/>
        <end position="568"/>
    </location>
</feature>
<evidence type="ECO:0000256" key="3">
    <source>
        <dbReference type="ARBA" id="ARBA00022475"/>
    </source>
</evidence>
<gene>
    <name evidence="11" type="ORF">GGQ89_001920</name>
</gene>
<dbReference type="Pfam" id="PF12607">
    <property type="entry name" value="DUF3772"/>
    <property type="match status" value="1"/>
</dbReference>
<keyword evidence="6 8" id="KW-0472">Membrane</keyword>
<organism evidence="11 12">
    <name type="scientific">Sphingomonas yabuuchiae</name>
    <dbReference type="NCBI Taxonomy" id="172044"/>
    <lineage>
        <taxon>Bacteria</taxon>
        <taxon>Pseudomonadati</taxon>
        <taxon>Pseudomonadota</taxon>
        <taxon>Alphaproteobacteria</taxon>
        <taxon>Sphingomonadales</taxon>
        <taxon>Sphingomonadaceae</taxon>
        <taxon>Sphingomonas</taxon>
    </lineage>
</organism>
<evidence type="ECO:0000313" key="12">
    <source>
        <dbReference type="Proteomes" id="UP000584663"/>
    </source>
</evidence>
<feature type="transmembrane region" description="Helical" evidence="8">
    <location>
        <begin position="298"/>
        <end position="317"/>
    </location>
</feature>
<dbReference type="Gene3D" id="3.30.70.100">
    <property type="match status" value="1"/>
</dbReference>
<feature type="compositionally biased region" description="Basic and acidic residues" evidence="7">
    <location>
        <begin position="69"/>
        <end position="87"/>
    </location>
</feature>
<sequence length="822" mass="87437">MSRSSFALSCPAPSAVLRFLVLACIMVGLVGTGVPVSAQGNPATASATRIAEAEAEVRAVDRALDSKVDDDDRRELRDRAQGAKDSTDQAVSDLTEQLALVNARITGLGTPTPGEAEAPELVAQRKALSLLRSTIDAAIKRGRLAGVEAGQLVDEIDQSKAAQFNEKLSSKAPSPLSPAFWTIVLEQAPRDWRRVGLFLKQGGEQIAQQWRGGIPWQALLGFALAVILIGPVRLGGHRLAQRRLIAEAPPSRVRRSAYTFWRVAVGTLCPLAAAFVFVQGLRWAGLLPQRWTSFLDGFVFASGVAGFTAAVTGAVLMRSQPSWRIAPLDNETAQRLRPLSWGLTLLTFITTMVMSFEGAIGSSRSAVIASQAVEALLHLLLIVATLVVLGQLRARRVAQEDAATHAGVSAGLSVATLVAWIAVGVAGLALLVGYIWFSWFVALMIGWTVLLGSALYLMLVAADDIATSVFVRDSKVGVTLTRALGVRGSMIDQFGLVLSGMIRLVLVLLTLGVLLQPFGASGDPGAVFDQITSVADGVKIGNVWISPGAILRGLVVLFVGLGLVRLFMRWLEQRYLPATDLDGSGRNSVSLVARYIGIALAVIWALASLGIGVERIALLLSALSVGIGFGLQAITQNFVSGLILLAERPIKIGDLIRVGTDEGDVKRISVRSTEIELADHSTLIVPNSELITKSVLNKTLAGPLGRVQIQFSVPIETDADMVRGIVLDCFTAEEAVLADPAPKAFIDSIVDGRIHFNCFAHVESPRAAYGTRSAVLFALLAALRDRDIEIGTLPQKMELVRHGGTASPAASAPPGQDETKMK</sequence>
<feature type="transmembrane region" description="Helical" evidence="8">
    <location>
        <begin position="436"/>
        <end position="462"/>
    </location>
</feature>
<evidence type="ECO:0000256" key="8">
    <source>
        <dbReference type="SAM" id="Phobius"/>
    </source>
</evidence>
<dbReference type="PANTHER" id="PTHR30347">
    <property type="entry name" value="POTASSIUM CHANNEL RELATED"/>
    <property type="match status" value="1"/>
</dbReference>
<evidence type="ECO:0000259" key="10">
    <source>
        <dbReference type="Pfam" id="PF12607"/>
    </source>
</evidence>
<feature type="transmembrane region" description="Helical" evidence="8">
    <location>
        <begin position="376"/>
        <end position="394"/>
    </location>
</feature>
<dbReference type="RefSeq" id="WP_240456394.1">
    <property type="nucleotide sequence ID" value="NZ_JACHNX010000006.1"/>
</dbReference>
<evidence type="ECO:0000256" key="2">
    <source>
        <dbReference type="ARBA" id="ARBA00008017"/>
    </source>
</evidence>
<dbReference type="InterPro" id="IPR011014">
    <property type="entry name" value="MscS_channel_TM-2"/>
</dbReference>
<reference evidence="11 12" key="1">
    <citation type="submission" date="2020-08" db="EMBL/GenBank/DDBJ databases">
        <title>Genomic Encyclopedia of Type Strains, Phase IV (KMG-IV): sequencing the most valuable type-strain genomes for metagenomic binning, comparative biology and taxonomic classification.</title>
        <authorList>
            <person name="Goeker M."/>
        </authorList>
    </citation>
    <scope>NUCLEOTIDE SEQUENCE [LARGE SCALE GENOMIC DNA]</scope>
    <source>
        <strain evidence="11 12">DSM 14562</strain>
    </source>
</reference>
<feature type="domain" description="Mechanosensitive ion channel MscS" evidence="9">
    <location>
        <begin position="634"/>
        <end position="697"/>
    </location>
</feature>
<dbReference type="InterPro" id="IPR022249">
    <property type="entry name" value="DUF3772"/>
</dbReference>
<protein>
    <submittedName>
        <fullName evidence="11">Small-conductance mechanosensitive channel</fullName>
    </submittedName>
</protein>
<feature type="domain" description="DUF3772" evidence="10">
    <location>
        <begin position="139"/>
        <end position="200"/>
    </location>
</feature>
<evidence type="ECO:0000256" key="7">
    <source>
        <dbReference type="SAM" id="MobiDB-lite"/>
    </source>
</evidence>
<name>A0ABR6K9H1_9SPHN</name>
<keyword evidence="12" id="KW-1185">Reference proteome</keyword>
<comment type="subcellular location">
    <subcellularLocation>
        <location evidence="1">Cell membrane</location>
        <topology evidence="1">Multi-pass membrane protein</topology>
    </subcellularLocation>
</comment>
<dbReference type="SUPFAM" id="SSF50182">
    <property type="entry name" value="Sm-like ribonucleoproteins"/>
    <property type="match status" value="1"/>
</dbReference>
<feature type="transmembrane region" description="Helical" evidence="8">
    <location>
        <begin position="494"/>
        <end position="515"/>
    </location>
</feature>
<accession>A0ABR6K9H1</accession>
<feature type="transmembrane region" description="Helical" evidence="8">
    <location>
        <begin position="257"/>
        <end position="278"/>
    </location>
</feature>
<dbReference type="PANTHER" id="PTHR30347:SF9">
    <property type="entry name" value="MINICONDUCTANCE MECHANOSENSITIVE CHANNEL MSCM"/>
    <property type="match status" value="1"/>
</dbReference>
<keyword evidence="3" id="KW-1003">Cell membrane</keyword>
<dbReference type="Proteomes" id="UP000584663">
    <property type="component" value="Unassembled WGS sequence"/>
</dbReference>
<feature type="transmembrane region" description="Helical" evidence="8">
    <location>
        <begin position="406"/>
        <end position="430"/>
    </location>
</feature>
<evidence type="ECO:0000259" key="9">
    <source>
        <dbReference type="Pfam" id="PF00924"/>
    </source>
</evidence>
<dbReference type="Pfam" id="PF00924">
    <property type="entry name" value="MS_channel_2nd"/>
    <property type="match status" value="1"/>
</dbReference>
<proteinExistence type="inferred from homology"/>
<keyword evidence="4 8" id="KW-0812">Transmembrane</keyword>
<feature type="transmembrane region" description="Helical" evidence="8">
    <location>
        <begin position="338"/>
        <end position="356"/>
    </location>
</feature>
<dbReference type="Gene3D" id="2.30.30.60">
    <property type="match status" value="1"/>
</dbReference>
<evidence type="ECO:0000313" key="11">
    <source>
        <dbReference type="EMBL" id="MBB4609698.1"/>
    </source>
</evidence>
<evidence type="ECO:0000256" key="6">
    <source>
        <dbReference type="ARBA" id="ARBA00023136"/>
    </source>
</evidence>
<evidence type="ECO:0000256" key="4">
    <source>
        <dbReference type="ARBA" id="ARBA00022692"/>
    </source>
</evidence>
<feature type="transmembrane region" description="Helical" evidence="8">
    <location>
        <begin position="589"/>
        <end position="611"/>
    </location>
</feature>